<proteinExistence type="predicted"/>
<organism evidence="1">
    <name type="scientific">Symploca sp. SIO1C4</name>
    <dbReference type="NCBI Taxonomy" id="2607765"/>
    <lineage>
        <taxon>Bacteria</taxon>
        <taxon>Bacillati</taxon>
        <taxon>Cyanobacteriota</taxon>
        <taxon>Cyanophyceae</taxon>
        <taxon>Coleofasciculales</taxon>
        <taxon>Coleofasciculaceae</taxon>
        <taxon>Symploca</taxon>
    </lineage>
</organism>
<protein>
    <submittedName>
        <fullName evidence="1">Uncharacterized protein</fullName>
    </submittedName>
</protein>
<gene>
    <name evidence="1" type="ORF">F6J89_15955</name>
</gene>
<reference evidence="1" key="1">
    <citation type="submission" date="2019-11" db="EMBL/GenBank/DDBJ databases">
        <title>Genomic insights into an expanded diversity of filamentous marine cyanobacteria reveals the extraordinary biosynthetic potential of Moorea and Okeania.</title>
        <authorList>
            <person name="Ferreira Leao T."/>
            <person name="Wang M."/>
            <person name="Moss N."/>
            <person name="Da Silva R."/>
            <person name="Sanders J."/>
            <person name="Nurk S."/>
            <person name="Gurevich A."/>
            <person name="Humphrey G."/>
            <person name="Reher R."/>
            <person name="Zhu Q."/>
            <person name="Belda-Ferre P."/>
            <person name="Glukhov E."/>
            <person name="Rex R."/>
            <person name="Dorrestein P.C."/>
            <person name="Knight R."/>
            <person name="Pevzner P."/>
            <person name="Gerwick W.H."/>
            <person name="Gerwick L."/>
        </authorList>
    </citation>
    <scope>NUCLEOTIDE SEQUENCE</scope>
    <source>
        <strain evidence="1">SIO1C4</strain>
    </source>
</reference>
<dbReference type="EMBL" id="JAAHFQ010000306">
    <property type="protein sequence ID" value="NER29081.1"/>
    <property type="molecule type" value="Genomic_DNA"/>
</dbReference>
<dbReference type="AlphaFoldDB" id="A0A6B3NHG0"/>
<accession>A0A6B3NHG0</accession>
<evidence type="ECO:0000313" key="1">
    <source>
        <dbReference type="EMBL" id="NER29081.1"/>
    </source>
</evidence>
<comment type="caution">
    <text evidence="1">The sequence shown here is derived from an EMBL/GenBank/DDBJ whole genome shotgun (WGS) entry which is preliminary data.</text>
</comment>
<sequence length="67" mass="7518">MEQRELTVKEKQVVQEYEKHGVGDAAKQNILNPNSGWAEIIAETPAEELKVGTGHNSNNGFCYEHIH</sequence>
<name>A0A6B3NHG0_9CYAN</name>